<dbReference type="SMART" id="SM00324">
    <property type="entry name" value="RhoGAP"/>
    <property type="match status" value="1"/>
</dbReference>
<evidence type="ECO:0000313" key="5">
    <source>
        <dbReference type="Proteomes" id="UP000265100"/>
    </source>
</evidence>
<keyword evidence="5" id="KW-1185">Reference proteome</keyword>
<feature type="region of interest" description="Disordered" evidence="2">
    <location>
        <begin position="501"/>
        <end position="577"/>
    </location>
</feature>
<dbReference type="GO" id="GO:0030027">
    <property type="term" value="C:lamellipodium"/>
    <property type="evidence" value="ECO:0007669"/>
    <property type="project" value="TreeGrafter"/>
</dbReference>
<dbReference type="Proteomes" id="UP000265100">
    <property type="component" value="Chromosome 10"/>
</dbReference>
<reference evidence="4 5" key="1">
    <citation type="submission" date="2018-05" db="EMBL/GenBank/DDBJ databases">
        <authorList>
            <person name="Datahose"/>
        </authorList>
    </citation>
    <scope>NUCLEOTIDE SEQUENCE</scope>
</reference>
<dbReference type="Pfam" id="PF00620">
    <property type="entry name" value="RhoGAP"/>
    <property type="match status" value="1"/>
</dbReference>
<dbReference type="GeneID" id="113030741"/>
<feature type="region of interest" description="Disordered" evidence="2">
    <location>
        <begin position="875"/>
        <end position="907"/>
    </location>
</feature>
<dbReference type="Gene3D" id="1.10.555.10">
    <property type="entry name" value="Rho GTPase activation protein"/>
    <property type="match status" value="1"/>
</dbReference>
<dbReference type="GO" id="GO:0005096">
    <property type="term" value="F:GTPase activator activity"/>
    <property type="evidence" value="ECO:0007669"/>
    <property type="project" value="UniProtKB-KW"/>
</dbReference>
<feature type="region of interest" description="Disordered" evidence="2">
    <location>
        <begin position="919"/>
        <end position="955"/>
    </location>
</feature>
<dbReference type="GeneTree" id="ENSGT00940000159458"/>
<dbReference type="SUPFAM" id="SSF48350">
    <property type="entry name" value="GTPase activation domain, GAP"/>
    <property type="match status" value="1"/>
</dbReference>
<feature type="compositionally biased region" description="Polar residues" evidence="2">
    <location>
        <begin position="525"/>
        <end position="537"/>
    </location>
</feature>
<feature type="compositionally biased region" description="Basic and acidic residues" evidence="2">
    <location>
        <begin position="264"/>
        <end position="275"/>
    </location>
</feature>
<accession>A0A3P8QC48</accession>
<dbReference type="Bgee" id="ENSACLG00000018286">
    <property type="expression patterns" value="Expressed in spleen and 2 other cell types or tissues"/>
</dbReference>
<dbReference type="STRING" id="8154.ENSACLP00000026906"/>
<gene>
    <name evidence="4" type="primary">ARHGAP31</name>
</gene>
<dbReference type="InterPro" id="IPR008936">
    <property type="entry name" value="Rho_GTPase_activation_prot"/>
</dbReference>
<dbReference type="InterPro" id="IPR051576">
    <property type="entry name" value="PX-Rho_GAP"/>
</dbReference>
<dbReference type="FunFam" id="1.10.555.10:FF:000002">
    <property type="entry name" value="rho GTPase-activating protein 32 isoform X1"/>
    <property type="match status" value="1"/>
</dbReference>
<proteinExistence type="predicted"/>
<feature type="compositionally biased region" description="Polar residues" evidence="2">
    <location>
        <begin position="881"/>
        <end position="907"/>
    </location>
</feature>
<evidence type="ECO:0000256" key="2">
    <source>
        <dbReference type="SAM" id="MobiDB-lite"/>
    </source>
</evidence>
<evidence type="ECO:0000259" key="3">
    <source>
        <dbReference type="PROSITE" id="PS50238"/>
    </source>
</evidence>
<reference evidence="4" key="4">
    <citation type="submission" date="2025-09" db="UniProtKB">
        <authorList>
            <consortium name="Ensembl"/>
        </authorList>
    </citation>
    <scope>IDENTIFICATION</scope>
</reference>
<feature type="compositionally biased region" description="Basic and acidic residues" evidence="2">
    <location>
        <begin position="1111"/>
        <end position="1120"/>
    </location>
</feature>
<feature type="compositionally biased region" description="Basic and acidic residues" evidence="2">
    <location>
        <begin position="509"/>
        <end position="524"/>
    </location>
</feature>
<feature type="region of interest" description="Disordered" evidence="2">
    <location>
        <begin position="1075"/>
        <end position="1139"/>
    </location>
</feature>
<keyword evidence="1" id="KW-0343">GTPase activation</keyword>
<feature type="compositionally biased region" description="Basic and acidic residues" evidence="2">
    <location>
        <begin position="1077"/>
        <end position="1098"/>
    </location>
</feature>
<feature type="region of interest" description="Disordered" evidence="2">
    <location>
        <begin position="339"/>
        <end position="372"/>
    </location>
</feature>
<reference evidence="5" key="2">
    <citation type="submission" date="2023-03" db="EMBL/GenBank/DDBJ databases">
        <authorList>
            <consortium name="Wellcome Sanger Institute Data Sharing"/>
        </authorList>
    </citation>
    <scope>NUCLEOTIDE SEQUENCE [LARGE SCALE GENOMIC DNA]</scope>
</reference>
<feature type="domain" description="Rho-GAP" evidence="3">
    <location>
        <begin position="21"/>
        <end position="216"/>
    </location>
</feature>
<name>A0A3P8QC48_ASTCA</name>
<reference evidence="4" key="3">
    <citation type="submission" date="2025-08" db="UniProtKB">
        <authorList>
            <consortium name="Ensembl"/>
        </authorList>
    </citation>
    <scope>IDENTIFICATION</scope>
</reference>
<dbReference type="RefSeq" id="XP_026038213.1">
    <property type="nucleotide sequence ID" value="XM_026182428.1"/>
</dbReference>
<dbReference type="PANTHER" id="PTHR15729">
    <property type="entry name" value="CDC42 GTPASE-ACTIVATING PROTEIN"/>
    <property type="match status" value="1"/>
</dbReference>
<feature type="region of interest" description="Disordered" evidence="2">
    <location>
        <begin position="255"/>
        <end position="279"/>
    </location>
</feature>
<dbReference type="OMA" id="TVMSLWT"/>
<dbReference type="AlphaFoldDB" id="A0A3P8QC48"/>
<evidence type="ECO:0000313" key="4">
    <source>
        <dbReference type="Ensembl" id="ENSACLP00000026906.2"/>
    </source>
</evidence>
<evidence type="ECO:0000256" key="1">
    <source>
        <dbReference type="ARBA" id="ARBA00022468"/>
    </source>
</evidence>
<dbReference type="CDD" id="cd04384">
    <property type="entry name" value="RhoGAP_CdGAP"/>
    <property type="match status" value="1"/>
</dbReference>
<dbReference type="InterPro" id="IPR000198">
    <property type="entry name" value="RhoGAP_dom"/>
</dbReference>
<dbReference type="PROSITE" id="PS50238">
    <property type="entry name" value="RHOGAP"/>
    <property type="match status" value="1"/>
</dbReference>
<feature type="compositionally biased region" description="Basic and acidic residues" evidence="2">
    <location>
        <begin position="539"/>
        <end position="556"/>
    </location>
</feature>
<dbReference type="PANTHER" id="PTHR15729:SF3">
    <property type="entry name" value="RHO GTPASE-ACTIVATING PROTEIN 31"/>
    <property type="match status" value="1"/>
</dbReference>
<feature type="region of interest" description="Disordered" evidence="2">
    <location>
        <begin position="589"/>
        <end position="619"/>
    </location>
</feature>
<dbReference type="GO" id="GO:0007264">
    <property type="term" value="P:small GTPase-mediated signal transduction"/>
    <property type="evidence" value="ECO:0007669"/>
    <property type="project" value="TreeGrafter"/>
</dbReference>
<protein>
    <recommendedName>
        <fullName evidence="3">Rho-GAP domain-containing protein</fullName>
    </recommendedName>
</protein>
<feature type="compositionally biased region" description="Polar residues" evidence="2">
    <location>
        <begin position="921"/>
        <end position="955"/>
    </location>
</feature>
<feature type="region of interest" description="Disordered" evidence="2">
    <location>
        <begin position="394"/>
        <end position="423"/>
    </location>
</feature>
<organism evidence="4 5">
    <name type="scientific">Astatotilapia calliptera</name>
    <name type="common">Eastern happy</name>
    <name type="synonym">Chromis callipterus</name>
    <dbReference type="NCBI Taxonomy" id="8154"/>
    <lineage>
        <taxon>Eukaryota</taxon>
        <taxon>Metazoa</taxon>
        <taxon>Chordata</taxon>
        <taxon>Craniata</taxon>
        <taxon>Vertebrata</taxon>
        <taxon>Euteleostomi</taxon>
        <taxon>Actinopterygii</taxon>
        <taxon>Neopterygii</taxon>
        <taxon>Teleostei</taxon>
        <taxon>Neoteleostei</taxon>
        <taxon>Acanthomorphata</taxon>
        <taxon>Ovalentaria</taxon>
        <taxon>Cichlomorphae</taxon>
        <taxon>Cichliformes</taxon>
        <taxon>Cichlidae</taxon>
        <taxon>African cichlids</taxon>
        <taxon>Pseudocrenilabrinae</taxon>
        <taxon>Haplochromini</taxon>
        <taxon>Astatotilapia</taxon>
    </lineage>
</organism>
<sequence length="1278" mass="142724">MKNKGTKQKTKKKGSENAFGCDLIEHLQNSGQDVPQVLKKCAEFIEKHGIVDGIYRLSGVTSNIQRLRQEFCSEACPDLTKEVYLQDIHCVGSLCKLYFRELPNPLLTYELYSKFTEVVSVQDDHERLLHIQKVIKELPTAHFRTLEYLAKHLSHLATLSTQTNMHTRNLALVWAPNLLRSKDIEASSGNGDMAFQEVRIQQSVVEFILNHADQIFSSEQIQVKEGPVSKCGEKYATLPISGQCGPMKLMSLEEAQARSLSPDHPLHKERQRENSLPDTSTATLYHTVIDISDNKRKFSGKSKKWKSIFNIGRSLDPKGKLSRNGSVLIRAQGMTEKAALRPSRSMESLYTDDDRTGSNSPAGGPGSIFIPDVKSRTLGSDSLCDISEHDQNWEFKGKNTGGATGGWNVSENQKGSEPPQKNLPEQLKVFKGDDLGGYKPTSPKNRRMLYSASSHNSSSRPSFPGSFFPLESSPRHQRRAVNISEPFAVSVPLRVSAVISSNSTPCRGHGKEKAATLKPCKETSEQSGNSGKSNTFPQLERKRQERAEKNNVEEVTSRVSSQDIRKEMVQDGQGERNISQLELQSLANAREGKDAAPSSGKELHNLPTEKQLDKRSSTGKDLWSDLNQELKITEPEFDLLDENVKQVNVSTSTCVNTKLTMDVKAKRSRSSPSLSLLCREQSSNTSRSDCEVVAKKQPSESDILLSLHKTAPPTDTMDEKEKKLNLKIPPLNKDNSVYTKQSQLCPKKASSDQVINHLRIEDVLVVADNIDSKSHKHEIPQENQNAFSDGAKNVMIPELEIPQRLPVCLEEKRNTLELPNLDDDEGGTSEELDLVEPWEDISSTKQWVTSPLHSPDLEHLFNHLSPFSSHGETLSLEVEKSSSPQADNNKFFRSTECSPGNLLQTTNSKPETTWMYVPSAPTRSSLNSNSTTQPQTEKCSTTKSKNTASSQRFNRQMSYEAAASEKREEKCFSKHRPCSLNLDLGHRYIRDISNQQNRTSSEFSSCQRGLMASSGAVNNGLPSELELFLNDRQAPLRRNSAPVSVSSVRTAFMIKTCQAKAVPVIPPKVQYSQIPHCRPENEFDRVKEQEKENPKVSTEKSNAAPPPSVSDLKEELENKEPAPILQKQPSVEKSAESLKISSTPELPVITRRHTPSLEVFVDCPRPSRGNLLQRPSFRNRQRPQSLILLSPPFPIMDYPTSGDDGKLLSPIKSLNDASAANVFSKEMAENFRTTEGIALQNKMTIPKSGQRLETSTSCFYQPQRRSMIFDSRSHRQIE</sequence>
<dbReference type="Ensembl" id="ENSACLT00000027537.2">
    <property type="protein sequence ID" value="ENSACLP00000026906.2"/>
    <property type="gene ID" value="ENSACLG00000018286.2"/>
</dbReference>